<name>A0A3S5YCC1_RHOH1</name>
<evidence type="ECO:0000259" key="1">
    <source>
        <dbReference type="SMART" id="SM00849"/>
    </source>
</evidence>
<organism evidence="2">
    <name type="scientific">Rhodococcus hoagii (strain 103S)</name>
    <name type="common">Rhodococcus equi</name>
    <dbReference type="NCBI Taxonomy" id="685727"/>
    <lineage>
        <taxon>Bacteria</taxon>
        <taxon>Bacillati</taxon>
        <taxon>Actinomycetota</taxon>
        <taxon>Actinomycetes</taxon>
        <taxon>Mycobacteriales</taxon>
        <taxon>Nocardiaceae</taxon>
        <taxon>Prescottella</taxon>
    </lineage>
</organism>
<dbReference type="Proteomes" id="UP001154400">
    <property type="component" value="Chromosome"/>
</dbReference>
<reference evidence="2" key="1">
    <citation type="journal article" date="2010" name="PLoS Genet.">
        <title>The genome of a pathogenic rhodococcus: cooptive virulence underpinned by key gene acquisitions.</title>
        <authorList>
            <person name="Letek M."/>
            <person name="Gonzalez P."/>
            <person name="Macarthur I."/>
            <person name="Rodriguez H."/>
            <person name="Freeman T.C."/>
            <person name="Valero-Rello A."/>
            <person name="Blanco M."/>
            <person name="Buckley T."/>
            <person name="Cherevach I."/>
            <person name="Fahey R."/>
            <person name="Hapeshi A."/>
            <person name="Holdstock J."/>
            <person name="Leadon D."/>
            <person name="Navas J."/>
            <person name="Ocampo A."/>
            <person name="Quail M.A."/>
            <person name="Sanders M."/>
            <person name="Scortti M.M."/>
            <person name="Prescott J.F."/>
            <person name="Fogarty U."/>
            <person name="Meijer W.G."/>
            <person name="Parkhill J."/>
            <person name="Bentley S.D."/>
            <person name="Vazquez-Boland J.A."/>
        </authorList>
    </citation>
    <scope>NUCLEOTIDE SEQUENCE [LARGE SCALE GENOMIC DNA]</scope>
    <source>
        <strain evidence="2 3">103S</strain>
    </source>
</reference>
<dbReference type="KEGG" id="req:REQ_42150"/>
<proteinExistence type="predicted"/>
<dbReference type="SUPFAM" id="SSF56281">
    <property type="entry name" value="Metallo-hydrolase/oxidoreductase"/>
    <property type="match status" value="1"/>
</dbReference>
<feature type="domain" description="Metallo-beta-lactamase" evidence="1">
    <location>
        <begin position="29"/>
        <end position="238"/>
    </location>
</feature>
<dbReference type="PANTHER" id="PTHR23131:SF4">
    <property type="entry name" value="METALLO-BETA-LACTAMASE SUPERFAMILY POTEIN"/>
    <property type="match status" value="1"/>
</dbReference>
<dbReference type="Gene3D" id="3.60.15.10">
    <property type="entry name" value="Ribonuclease Z/Hydroxyacylglutathione hydrolase-like"/>
    <property type="match status" value="1"/>
</dbReference>
<evidence type="ECO:0000313" key="3">
    <source>
        <dbReference type="Proteomes" id="UP000006892"/>
    </source>
</evidence>
<dbReference type="PANTHER" id="PTHR23131">
    <property type="entry name" value="ENDORIBONUCLEASE LACTB2"/>
    <property type="match status" value="1"/>
</dbReference>
<dbReference type="InterPro" id="IPR050662">
    <property type="entry name" value="Sec-metab_biosynth-thioest"/>
</dbReference>
<gene>
    <name evidence="2" type="ordered locus">REQ_42150</name>
</gene>
<dbReference type="SMART" id="SM00849">
    <property type="entry name" value="Lactamase_B"/>
    <property type="match status" value="1"/>
</dbReference>
<evidence type="ECO:0000313" key="2">
    <source>
        <dbReference type="EMBL" id="CBH50182.1"/>
    </source>
</evidence>
<protein>
    <submittedName>
        <fullName evidence="2">Metallo-beta-lactamase superfamily protein</fullName>
    </submittedName>
</protein>
<dbReference type="InterPro" id="IPR001279">
    <property type="entry name" value="Metallo-B-lactamas"/>
</dbReference>
<accession>A0A3S5YCC1</accession>
<dbReference type="Pfam" id="PF00753">
    <property type="entry name" value="Lactamase_B"/>
    <property type="match status" value="1"/>
</dbReference>
<sequence>MPHWTTPGSYEISPGVFRIPLPLPEGPPAINVYAVADGDDVVLIDSGWATEDGERHLVQGLERIGFEPSGISRFLITHWHTDHYSQALEVRRRHGTPISLGVGERATVEWHAAGAEAARASSGAAATLARAGAHDMIAMMHGVPDVRVELPDHWLEGNPRIVLRNRTLVAIPTPGHTNGHYSFWDPGARLFFTGDHVLPRITPWIGLETAAGRLPLGDYLASLLLVQTMPDAQLLPAHGPTMPSAATRARQLIDHHHGRLDRTLDAVSSHGVTAFDVAHRLRWTRRDQRLGDLPAPLRPYAVIETVAHLDVLVDRGAVQVVESDGVALYSR</sequence>
<dbReference type="InterPro" id="IPR036866">
    <property type="entry name" value="RibonucZ/Hydroxyglut_hydro"/>
</dbReference>
<dbReference type="InterPro" id="IPR036388">
    <property type="entry name" value="WH-like_DNA-bd_sf"/>
</dbReference>
<dbReference type="EMBL" id="FN563149">
    <property type="protein sequence ID" value="CBH50182.1"/>
    <property type="molecule type" value="Genomic_DNA"/>
</dbReference>
<dbReference type="AlphaFoldDB" id="A0A3S5YCC1"/>
<dbReference type="Gene3D" id="1.10.10.10">
    <property type="entry name" value="Winged helix-like DNA-binding domain superfamily/Winged helix DNA-binding domain"/>
    <property type="match status" value="1"/>
</dbReference>